<protein>
    <submittedName>
        <fullName evidence="1">Uncharacterized protein</fullName>
    </submittedName>
</protein>
<organism evidence="1 2">
    <name type="scientific">Rotaria magnacalcarata</name>
    <dbReference type="NCBI Taxonomy" id="392030"/>
    <lineage>
        <taxon>Eukaryota</taxon>
        <taxon>Metazoa</taxon>
        <taxon>Spiralia</taxon>
        <taxon>Gnathifera</taxon>
        <taxon>Rotifera</taxon>
        <taxon>Eurotatoria</taxon>
        <taxon>Bdelloidea</taxon>
        <taxon>Philodinida</taxon>
        <taxon>Philodinidae</taxon>
        <taxon>Rotaria</taxon>
    </lineage>
</organism>
<dbReference type="AlphaFoldDB" id="A0A8S3FGM2"/>
<proteinExistence type="predicted"/>
<dbReference type="EMBL" id="CAJOBH010243880">
    <property type="protein sequence ID" value="CAF5118482.1"/>
    <property type="molecule type" value="Genomic_DNA"/>
</dbReference>
<name>A0A8S3FGM2_9BILA</name>
<dbReference type="Proteomes" id="UP000681967">
    <property type="component" value="Unassembled WGS sequence"/>
</dbReference>
<sequence>MDKFIRELTHDDELFEKQWPNTFDQLRKLYNEYEEKNIDMSSVKVEILDALIDYVFAESSNHSEPIYVKFAFIDNVVKTLTDDPLPPLDEMVRILRRILDTNKLFNKWYLACIEVLHYKLRIFERLSSTKSSDLIKSIFQSLEKHSFSNEQTDSATQEKWREFLSREMFSALLMDTNELNLEETMLVMRPVYQQLFRYAARTSHQSRIWSEVVSTL</sequence>
<comment type="caution">
    <text evidence="1">The sequence shown here is derived from an EMBL/GenBank/DDBJ whole genome shotgun (WGS) entry which is preliminary data.</text>
</comment>
<accession>A0A8S3FGM2</accession>
<reference evidence="1" key="1">
    <citation type="submission" date="2021-02" db="EMBL/GenBank/DDBJ databases">
        <authorList>
            <person name="Nowell W R."/>
        </authorList>
    </citation>
    <scope>NUCLEOTIDE SEQUENCE</scope>
</reference>
<gene>
    <name evidence="1" type="ORF">BYL167_LOCUS66712</name>
</gene>
<feature type="non-terminal residue" evidence="1">
    <location>
        <position position="216"/>
    </location>
</feature>
<evidence type="ECO:0000313" key="2">
    <source>
        <dbReference type="Proteomes" id="UP000681967"/>
    </source>
</evidence>
<feature type="non-terminal residue" evidence="1">
    <location>
        <position position="1"/>
    </location>
</feature>
<evidence type="ECO:0000313" key="1">
    <source>
        <dbReference type="EMBL" id="CAF5118482.1"/>
    </source>
</evidence>